<evidence type="ECO:0000259" key="1">
    <source>
        <dbReference type="Pfam" id="PF06114"/>
    </source>
</evidence>
<feature type="domain" description="IrrE N-terminal-like" evidence="1">
    <location>
        <begin position="184"/>
        <end position="245"/>
    </location>
</feature>
<sequence length="322" mass="35090">MTSADDTAARGQRRRDQLTDIHERLTAAVADLASSDAWQHMLRIAAHMPSYSLNNILLVAVQRPDATAVAGYRAWRTAGRQVRKGEKGIAILAPCLYKPDQAQAEPVDRTTAEVEPGAGAPQVLRGFRVVHVFDLSQTDGPDLPDDPHLLTGPAPDDLWERLAQLVHDDGFTLERGDCHSANGYTDYRNRILRVRDDVEAAQAVKTLAHELGHIRADHENRFADQYRTSPRCRGQAEIEAESIAHLVTNSAGLDTRAYSVPYLTGWSGNDPTALRAAAARVLDVAARISEQLDGQGPAAQVVAFAAAERRPAAQRPLRAIAP</sequence>
<dbReference type="Gene3D" id="1.10.10.2910">
    <property type="match status" value="1"/>
</dbReference>
<organism evidence="3 4">
    <name type="scientific">Longivirga aurantiaca</name>
    <dbReference type="NCBI Taxonomy" id="1837743"/>
    <lineage>
        <taxon>Bacteria</taxon>
        <taxon>Bacillati</taxon>
        <taxon>Actinomycetota</taxon>
        <taxon>Actinomycetes</taxon>
        <taxon>Sporichthyales</taxon>
        <taxon>Sporichthyaceae</taxon>
        <taxon>Longivirga</taxon>
    </lineage>
</organism>
<accession>A0ABW1T4N8</accession>
<dbReference type="InterPro" id="IPR013610">
    <property type="entry name" value="ArdC_N"/>
</dbReference>
<dbReference type="EMBL" id="JBHSTI010000029">
    <property type="protein sequence ID" value="MFC6239429.1"/>
    <property type="molecule type" value="Genomic_DNA"/>
</dbReference>
<protein>
    <submittedName>
        <fullName evidence="3">ArdC-like ssDNA-binding domain-containing protein</fullName>
    </submittedName>
</protein>
<evidence type="ECO:0000313" key="3">
    <source>
        <dbReference type="EMBL" id="MFC6239429.1"/>
    </source>
</evidence>
<dbReference type="RefSeq" id="WP_386768719.1">
    <property type="nucleotide sequence ID" value="NZ_JBHSTI010000029.1"/>
</dbReference>
<reference evidence="4" key="1">
    <citation type="journal article" date="2019" name="Int. J. Syst. Evol. Microbiol.">
        <title>The Global Catalogue of Microorganisms (GCM) 10K type strain sequencing project: providing services to taxonomists for standard genome sequencing and annotation.</title>
        <authorList>
            <consortium name="The Broad Institute Genomics Platform"/>
            <consortium name="The Broad Institute Genome Sequencing Center for Infectious Disease"/>
            <person name="Wu L."/>
            <person name="Ma J."/>
        </authorList>
    </citation>
    <scope>NUCLEOTIDE SEQUENCE [LARGE SCALE GENOMIC DNA]</scope>
    <source>
        <strain evidence="4">CGMCC 4.7317</strain>
    </source>
</reference>
<dbReference type="Proteomes" id="UP001596138">
    <property type="component" value="Unassembled WGS sequence"/>
</dbReference>
<dbReference type="InterPro" id="IPR010359">
    <property type="entry name" value="IrrE_HExxH"/>
</dbReference>
<proteinExistence type="predicted"/>
<feature type="domain" description="N-terminal" evidence="2">
    <location>
        <begin position="35"/>
        <end position="115"/>
    </location>
</feature>
<evidence type="ECO:0000259" key="2">
    <source>
        <dbReference type="Pfam" id="PF08401"/>
    </source>
</evidence>
<name>A0ABW1T4N8_9ACTN</name>
<gene>
    <name evidence="3" type="ORF">ACFQGU_16260</name>
</gene>
<evidence type="ECO:0000313" key="4">
    <source>
        <dbReference type="Proteomes" id="UP001596138"/>
    </source>
</evidence>
<comment type="caution">
    <text evidence="3">The sequence shown here is derived from an EMBL/GenBank/DDBJ whole genome shotgun (WGS) entry which is preliminary data.</text>
</comment>
<dbReference type="Pfam" id="PF06114">
    <property type="entry name" value="Peptidase_M78"/>
    <property type="match status" value="1"/>
</dbReference>
<dbReference type="Pfam" id="PF08401">
    <property type="entry name" value="ArdcN"/>
    <property type="match status" value="1"/>
</dbReference>
<keyword evidence="4" id="KW-1185">Reference proteome</keyword>